<name>A0ABT1W7M3_9PROT</name>
<reference evidence="1 2" key="1">
    <citation type="submission" date="2022-06" db="EMBL/GenBank/DDBJ databases">
        <title>Endosaccharibacter gen. nov., sp. nov., endophytic bacteria isolated from sugarcane.</title>
        <authorList>
            <person name="Pitiwittayakul N."/>
            <person name="Yukphan P."/>
            <person name="Charoenyingcharoen P."/>
            <person name="Tanasupawat S."/>
        </authorList>
    </citation>
    <scope>NUCLEOTIDE SEQUENCE [LARGE SCALE GENOMIC DNA]</scope>
    <source>
        <strain evidence="1 2">KSS8</strain>
    </source>
</reference>
<organism evidence="1 2">
    <name type="scientific">Endosaccharibacter trunci</name>
    <dbReference type="NCBI Taxonomy" id="2812733"/>
    <lineage>
        <taxon>Bacteria</taxon>
        <taxon>Pseudomonadati</taxon>
        <taxon>Pseudomonadota</taxon>
        <taxon>Alphaproteobacteria</taxon>
        <taxon>Acetobacterales</taxon>
        <taxon>Acetobacteraceae</taxon>
        <taxon>Endosaccharibacter</taxon>
    </lineage>
</organism>
<gene>
    <name evidence="1" type="ORF">NFI95_07370</name>
</gene>
<sequence>MDLLNKGVLRLHEGDGTPDAGADRPRTVIISGVARSGTSMVARVLHASGLYLGDNLDDVVFEDSAFALMLESGTYQPKALSDLLLVRNARHSVWGFKRPHLHQHGPEMIRQFRNPHLVLTVRDPAAIAERNSLSERFEVATALSDAASDLQALVSYAVAAECPVLLVSYEKAISLPEMFVRQLFAFCGLPLPSSKKALAALVKLVEPNRPAYVQAAKREFEGYVDRIDGTILSGWARQKHLPHPVPVTVLRDGVAVAEAMADHLRTDLLASAIGDGRHGFEIDLSGMGFKPSSRVAVRIGGRNFSLVNSGSTVSELGG</sequence>
<dbReference type="Gene3D" id="3.40.50.300">
    <property type="entry name" value="P-loop containing nucleotide triphosphate hydrolases"/>
    <property type="match status" value="1"/>
</dbReference>
<protein>
    <submittedName>
        <fullName evidence="1">Sulfotransferase</fullName>
    </submittedName>
</protein>
<dbReference type="SUPFAM" id="SSF52540">
    <property type="entry name" value="P-loop containing nucleoside triphosphate hydrolases"/>
    <property type="match status" value="1"/>
</dbReference>
<comment type="caution">
    <text evidence="1">The sequence shown here is derived from an EMBL/GenBank/DDBJ whole genome shotgun (WGS) entry which is preliminary data.</text>
</comment>
<proteinExistence type="predicted"/>
<keyword evidence="2" id="KW-1185">Reference proteome</keyword>
<dbReference type="RefSeq" id="WP_422863736.1">
    <property type="nucleotide sequence ID" value="NZ_JAMSKV010000005.1"/>
</dbReference>
<dbReference type="InterPro" id="IPR027417">
    <property type="entry name" value="P-loop_NTPase"/>
</dbReference>
<accession>A0ABT1W7M3</accession>
<evidence type="ECO:0000313" key="1">
    <source>
        <dbReference type="EMBL" id="MCQ8278267.1"/>
    </source>
</evidence>
<evidence type="ECO:0000313" key="2">
    <source>
        <dbReference type="Proteomes" id="UP001524587"/>
    </source>
</evidence>
<dbReference type="EMBL" id="JAMSKV010000005">
    <property type="protein sequence ID" value="MCQ8278267.1"/>
    <property type="molecule type" value="Genomic_DNA"/>
</dbReference>
<dbReference type="Proteomes" id="UP001524587">
    <property type="component" value="Unassembled WGS sequence"/>
</dbReference>
<dbReference type="Pfam" id="PF13469">
    <property type="entry name" value="Sulfotransfer_3"/>
    <property type="match status" value="1"/>
</dbReference>